<dbReference type="EMBL" id="KV428140">
    <property type="protein sequence ID" value="KZT35411.1"/>
    <property type="molecule type" value="Genomic_DNA"/>
</dbReference>
<feature type="region of interest" description="Disordered" evidence="1">
    <location>
        <begin position="1"/>
        <end position="31"/>
    </location>
</feature>
<organism evidence="2 3">
    <name type="scientific">Sistotremastrum suecicum HHB10207 ss-3</name>
    <dbReference type="NCBI Taxonomy" id="1314776"/>
    <lineage>
        <taxon>Eukaryota</taxon>
        <taxon>Fungi</taxon>
        <taxon>Dikarya</taxon>
        <taxon>Basidiomycota</taxon>
        <taxon>Agaricomycotina</taxon>
        <taxon>Agaricomycetes</taxon>
        <taxon>Sistotremastrales</taxon>
        <taxon>Sistotremastraceae</taxon>
        <taxon>Sistotremastrum</taxon>
    </lineage>
</organism>
<protein>
    <submittedName>
        <fullName evidence="2">Uncharacterized protein</fullName>
    </submittedName>
</protein>
<reference evidence="2 3" key="1">
    <citation type="journal article" date="2016" name="Mol. Biol. Evol.">
        <title>Comparative Genomics of Early-Diverging Mushroom-Forming Fungi Provides Insights into the Origins of Lignocellulose Decay Capabilities.</title>
        <authorList>
            <person name="Nagy L.G."/>
            <person name="Riley R."/>
            <person name="Tritt A."/>
            <person name="Adam C."/>
            <person name="Daum C."/>
            <person name="Floudas D."/>
            <person name="Sun H."/>
            <person name="Yadav J.S."/>
            <person name="Pangilinan J."/>
            <person name="Larsson K.H."/>
            <person name="Matsuura K."/>
            <person name="Barry K."/>
            <person name="Labutti K."/>
            <person name="Kuo R."/>
            <person name="Ohm R.A."/>
            <person name="Bhattacharya S.S."/>
            <person name="Shirouzu T."/>
            <person name="Yoshinaga Y."/>
            <person name="Martin F.M."/>
            <person name="Grigoriev I.V."/>
            <person name="Hibbett D.S."/>
        </authorList>
    </citation>
    <scope>NUCLEOTIDE SEQUENCE [LARGE SCALE GENOMIC DNA]</scope>
    <source>
        <strain evidence="2 3">HHB10207 ss-3</strain>
    </source>
</reference>
<proteinExistence type="predicted"/>
<dbReference type="AlphaFoldDB" id="A0A166AK90"/>
<dbReference type="Proteomes" id="UP000076798">
    <property type="component" value="Unassembled WGS sequence"/>
</dbReference>
<evidence type="ECO:0000313" key="2">
    <source>
        <dbReference type="EMBL" id="KZT35411.1"/>
    </source>
</evidence>
<keyword evidence="3" id="KW-1185">Reference proteome</keyword>
<feature type="compositionally biased region" description="Low complexity" evidence="1">
    <location>
        <begin position="1"/>
        <end position="21"/>
    </location>
</feature>
<sequence length="344" mass="38349">MSTVQSASALPLPSSPVSTTTEAQVASPSPRRIEWNRQPSATIRCSGLLEMTVLVFEFPVKEFMVPWNSTINCISARSVLAALRKLGTDQREIECDAILPQLLRGEFRSSQLDIEVVSKMSIEPTLQSGKHVVLGSIPSVFENSDSDTSPTIPSAENMALSVTLETDVNSPNYGKSTYQLKNDPRIDVSTHFCLHLDILPVREDEPFAKALDIQHLISRTVYYSEDPWHCSHKVPLNWHSGGSSNRAFVVTGELYDKVLKAMQSINVDIAKSARQGDIMEGNILPFREMRFGPSFSFYSKMQTTTNWLNVEMWRRKVVAGEPELIETSIPRASERTVPESDATT</sequence>
<name>A0A166AK90_9AGAM</name>
<gene>
    <name evidence="2" type="ORF">SISSUDRAFT_1051429</name>
</gene>
<evidence type="ECO:0000313" key="3">
    <source>
        <dbReference type="Proteomes" id="UP000076798"/>
    </source>
</evidence>
<accession>A0A166AK90</accession>
<evidence type="ECO:0000256" key="1">
    <source>
        <dbReference type="SAM" id="MobiDB-lite"/>
    </source>
</evidence>